<sequence length="57" mass="6199">MKQKIGSPDLLVLFTNTVSHCMIKSAVSEVDTSRTKVVRAHSSSMAALRSILDEHTA</sequence>
<accession>A0A645I4M0</accession>
<dbReference type="Pfam" id="PF10087">
    <property type="entry name" value="DUF2325"/>
    <property type="match status" value="1"/>
</dbReference>
<organism evidence="1">
    <name type="scientific">bioreactor metagenome</name>
    <dbReference type="NCBI Taxonomy" id="1076179"/>
    <lineage>
        <taxon>unclassified sequences</taxon>
        <taxon>metagenomes</taxon>
        <taxon>ecological metagenomes</taxon>
    </lineage>
</organism>
<reference evidence="1" key="1">
    <citation type="submission" date="2019-08" db="EMBL/GenBank/DDBJ databases">
        <authorList>
            <person name="Kucharzyk K."/>
            <person name="Murdoch R.W."/>
            <person name="Higgins S."/>
            <person name="Loffler F."/>
        </authorList>
    </citation>
    <scope>NUCLEOTIDE SEQUENCE</scope>
</reference>
<protein>
    <recommendedName>
        <fullName evidence="2">DUF2325 domain-containing protein</fullName>
    </recommendedName>
</protein>
<evidence type="ECO:0000313" key="1">
    <source>
        <dbReference type="EMBL" id="MPN46241.1"/>
    </source>
</evidence>
<proteinExistence type="predicted"/>
<dbReference type="AlphaFoldDB" id="A0A645I4M0"/>
<dbReference type="EMBL" id="VSSQ01106747">
    <property type="protein sequence ID" value="MPN46241.1"/>
    <property type="molecule type" value="Genomic_DNA"/>
</dbReference>
<name>A0A645I4M0_9ZZZZ</name>
<gene>
    <name evidence="1" type="ORF">SDC9_193824</name>
</gene>
<evidence type="ECO:0008006" key="2">
    <source>
        <dbReference type="Google" id="ProtNLM"/>
    </source>
</evidence>
<dbReference type="InterPro" id="IPR016772">
    <property type="entry name" value="UCP020408"/>
</dbReference>
<comment type="caution">
    <text evidence="1">The sequence shown here is derived from an EMBL/GenBank/DDBJ whole genome shotgun (WGS) entry which is preliminary data.</text>
</comment>